<protein>
    <submittedName>
        <fullName evidence="2">Uncharacterized protein</fullName>
    </submittedName>
</protein>
<dbReference type="EMBL" id="KI913137">
    <property type="protein sequence ID" value="ETV76302.1"/>
    <property type="molecule type" value="Genomic_DNA"/>
</dbReference>
<proteinExistence type="predicted"/>
<evidence type="ECO:0000256" key="1">
    <source>
        <dbReference type="SAM" id="MobiDB-lite"/>
    </source>
</evidence>
<dbReference type="GeneID" id="20811764"/>
<feature type="compositionally biased region" description="Pro residues" evidence="1">
    <location>
        <begin position="105"/>
        <end position="115"/>
    </location>
</feature>
<dbReference type="RefSeq" id="XP_009834427.1">
    <property type="nucleotide sequence ID" value="XM_009836125.1"/>
</dbReference>
<name>W4G9C3_APHAT</name>
<dbReference type="AlphaFoldDB" id="W4G9C3"/>
<sequence length="152" mass="16497">MLFCRLLPPRASPSSKCALHAYRRHCKSPRVPQPSVRPRQLCAGHGGKNVCRPGCTLRARVANVCFQHGANKKMCAWAGCPKPAHARTYGVCRRLRREHKKTTASPPPPPGPPPTLFRWPSIPSNTTGGAVTRMLSVVSVGAATALTFSMCF</sequence>
<feature type="region of interest" description="Disordered" evidence="1">
    <location>
        <begin position="97"/>
        <end position="117"/>
    </location>
</feature>
<gene>
    <name evidence="2" type="ORF">H257_09768</name>
</gene>
<accession>W4G9C3</accession>
<evidence type="ECO:0000313" key="2">
    <source>
        <dbReference type="EMBL" id="ETV76302.1"/>
    </source>
</evidence>
<organism evidence="2">
    <name type="scientific">Aphanomyces astaci</name>
    <name type="common">Crayfish plague agent</name>
    <dbReference type="NCBI Taxonomy" id="112090"/>
    <lineage>
        <taxon>Eukaryota</taxon>
        <taxon>Sar</taxon>
        <taxon>Stramenopiles</taxon>
        <taxon>Oomycota</taxon>
        <taxon>Saprolegniomycetes</taxon>
        <taxon>Saprolegniales</taxon>
        <taxon>Verrucalvaceae</taxon>
        <taxon>Aphanomyces</taxon>
    </lineage>
</organism>
<dbReference type="VEuPathDB" id="FungiDB:H257_09768"/>
<reference evidence="2" key="1">
    <citation type="submission" date="2013-12" db="EMBL/GenBank/DDBJ databases">
        <title>The Genome Sequence of Aphanomyces astaci APO3.</title>
        <authorList>
            <consortium name="The Broad Institute Genomics Platform"/>
            <person name="Russ C."/>
            <person name="Tyler B."/>
            <person name="van West P."/>
            <person name="Dieguez-Uribeondo J."/>
            <person name="Young S.K."/>
            <person name="Zeng Q."/>
            <person name="Gargeya S."/>
            <person name="Fitzgerald M."/>
            <person name="Abouelleil A."/>
            <person name="Alvarado L."/>
            <person name="Chapman S.B."/>
            <person name="Gainer-Dewar J."/>
            <person name="Goldberg J."/>
            <person name="Griggs A."/>
            <person name="Gujja S."/>
            <person name="Hansen M."/>
            <person name="Howarth C."/>
            <person name="Imamovic A."/>
            <person name="Ireland A."/>
            <person name="Larimer J."/>
            <person name="McCowan C."/>
            <person name="Murphy C."/>
            <person name="Pearson M."/>
            <person name="Poon T.W."/>
            <person name="Priest M."/>
            <person name="Roberts A."/>
            <person name="Saif S."/>
            <person name="Shea T."/>
            <person name="Sykes S."/>
            <person name="Wortman J."/>
            <person name="Nusbaum C."/>
            <person name="Birren B."/>
        </authorList>
    </citation>
    <scope>NUCLEOTIDE SEQUENCE [LARGE SCALE GENOMIC DNA]</scope>
    <source>
        <strain evidence="2">APO3</strain>
    </source>
</reference>